<organism evidence="1 2">
    <name type="scientific">Streptomyces himastatinicus ATCC 53653</name>
    <dbReference type="NCBI Taxonomy" id="457427"/>
    <lineage>
        <taxon>Bacteria</taxon>
        <taxon>Bacillati</taxon>
        <taxon>Actinomycetota</taxon>
        <taxon>Actinomycetes</taxon>
        <taxon>Kitasatosporales</taxon>
        <taxon>Streptomycetaceae</taxon>
        <taxon>Streptomyces</taxon>
        <taxon>Streptomyces violaceusniger group</taxon>
    </lineage>
</organism>
<dbReference type="Proteomes" id="UP000003963">
    <property type="component" value="Unassembled WGS sequence"/>
</dbReference>
<evidence type="ECO:0000313" key="2">
    <source>
        <dbReference type="Proteomes" id="UP000003963"/>
    </source>
</evidence>
<reference evidence="1 2" key="1">
    <citation type="submission" date="2009-02" db="EMBL/GenBank/DDBJ databases">
        <title>Annotation of Streptomyces hygroscopicus strain ATCC 53653.</title>
        <authorList>
            <consortium name="The Broad Institute Genome Sequencing Platform"/>
            <consortium name="Broad Institute Microbial Sequencing Center"/>
            <person name="Fischbach M."/>
            <person name="Godfrey P."/>
            <person name="Ward D."/>
            <person name="Young S."/>
            <person name="Zeng Q."/>
            <person name="Koehrsen M."/>
            <person name="Alvarado L."/>
            <person name="Berlin A.M."/>
            <person name="Bochicchio J."/>
            <person name="Borenstein D."/>
            <person name="Chapman S.B."/>
            <person name="Chen Z."/>
            <person name="Engels R."/>
            <person name="Freedman E."/>
            <person name="Gellesch M."/>
            <person name="Goldberg J."/>
            <person name="Griggs A."/>
            <person name="Gujja S."/>
            <person name="Heilman E.R."/>
            <person name="Heiman D.I."/>
            <person name="Hepburn T.A."/>
            <person name="Howarth C."/>
            <person name="Jen D."/>
            <person name="Larson L."/>
            <person name="Lewis B."/>
            <person name="Mehta T."/>
            <person name="Park D."/>
            <person name="Pearson M."/>
            <person name="Richards J."/>
            <person name="Roberts A."/>
            <person name="Saif S."/>
            <person name="Shea T.D."/>
            <person name="Shenoy N."/>
            <person name="Sisk P."/>
            <person name="Stolte C."/>
            <person name="Sykes S.N."/>
            <person name="Thomson T."/>
            <person name="Walk T."/>
            <person name="White J."/>
            <person name="Yandava C."/>
            <person name="Straight P."/>
            <person name="Clardy J."/>
            <person name="Hung D."/>
            <person name="Kolter R."/>
            <person name="Mekalanos J."/>
            <person name="Walker S."/>
            <person name="Walsh C.T."/>
            <person name="Wieland-Brown L.C."/>
            <person name="Haas B."/>
            <person name="Nusbaum C."/>
            <person name="Birren B."/>
        </authorList>
    </citation>
    <scope>NUCLEOTIDE SEQUENCE [LARGE SCALE GENOMIC DNA]</scope>
    <source>
        <strain evidence="1 2">ATCC 53653</strain>
    </source>
</reference>
<name>D9WWB2_9ACTN</name>
<keyword evidence="1" id="KW-0808">Transferase</keyword>
<proteinExistence type="predicted"/>
<keyword evidence="2" id="KW-1185">Reference proteome</keyword>
<gene>
    <name evidence="1" type="ORF">SSOG_06282</name>
</gene>
<dbReference type="AlphaFoldDB" id="D9WWB2"/>
<dbReference type="HOGENOM" id="CLU_2720609_0_0_11"/>
<dbReference type="GO" id="GO:0016740">
    <property type="term" value="F:transferase activity"/>
    <property type="evidence" value="ECO:0007669"/>
    <property type="project" value="UniProtKB-KW"/>
</dbReference>
<protein>
    <submittedName>
        <fullName evidence="1">Putative acetyltransferase</fullName>
    </submittedName>
</protein>
<sequence>MSRMSSRCVSSCSERLSGYAARPGWEVVLGDVKGETAGHAFGVPLAPTTRWWASMANPLPEDFTTPDASMTS</sequence>
<evidence type="ECO:0000313" key="1">
    <source>
        <dbReference type="EMBL" id="EFL26568.1"/>
    </source>
</evidence>
<dbReference type="EMBL" id="GG657754">
    <property type="protein sequence ID" value="EFL26568.1"/>
    <property type="molecule type" value="Genomic_DNA"/>
</dbReference>
<accession>D9WWB2</accession>